<evidence type="ECO:0000313" key="2">
    <source>
        <dbReference type="Proteomes" id="UP001197247"/>
    </source>
</evidence>
<dbReference type="Proteomes" id="UP001197247">
    <property type="component" value="Unassembled WGS sequence"/>
</dbReference>
<dbReference type="Pfam" id="PF02575">
    <property type="entry name" value="YbaB_DNA_bd"/>
    <property type="match status" value="1"/>
</dbReference>
<sequence length="133" mass="13827">MNSPGDPMAEEMAAAVAEFARQRDQLAELTRTLETTTVDVTSDDGLITVSSTLSGTITGLRFKDDSHRDLAASELAAVLLELLDRARRTAAARAAELAGPLAQGPGLADTLVPGDPLGDALAGLDAIFRPGNR</sequence>
<reference evidence="1 2" key="1">
    <citation type="submission" date="2021-05" db="EMBL/GenBank/DDBJ databases">
        <title>Kineosporia and Streptomyces sp. nov. two new marine actinobacteria isolated from Coral.</title>
        <authorList>
            <person name="Buangrab K."/>
            <person name="Sutthacheep M."/>
            <person name="Yeemin T."/>
            <person name="Harunari E."/>
            <person name="Igarashi Y."/>
            <person name="Kanchanasin P."/>
            <person name="Tanasupawat S."/>
            <person name="Phongsopitanun W."/>
        </authorList>
    </citation>
    <scope>NUCLEOTIDE SEQUENCE [LARGE SCALE GENOMIC DNA]</scope>
    <source>
        <strain evidence="1 2">J2-2</strain>
    </source>
</reference>
<dbReference type="Gene3D" id="3.30.1310.10">
    <property type="entry name" value="Nucleoid-associated protein YbaB-like domain"/>
    <property type="match status" value="1"/>
</dbReference>
<dbReference type="InterPro" id="IPR004401">
    <property type="entry name" value="YbaB/EbfC"/>
</dbReference>
<dbReference type="EMBL" id="JAHBAY010000018">
    <property type="protein sequence ID" value="MBT0773623.1"/>
    <property type="molecule type" value="Genomic_DNA"/>
</dbReference>
<gene>
    <name evidence="1" type="ORF">KIH74_32060</name>
</gene>
<accession>A0ABS5TS62</accession>
<protein>
    <submittedName>
        <fullName evidence="1">YbaB/EbfC family nucleoid-associated protein</fullName>
    </submittedName>
</protein>
<dbReference type="SUPFAM" id="SSF82607">
    <property type="entry name" value="YbaB-like"/>
    <property type="match status" value="1"/>
</dbReference>
<dbReference type="InterPro" id="IPR036894">
    <property type="entry name" value="YbaB-like_sf"/>
</dbReference>
<organism evidence="1 2">
    <name type="scientific">Kineosporia corallincola</name>
    <dbReference type="NCBI Taxonomy" id="2835133"/>
    <lineage>
        <taxon>Bacteria</taxon>
        <taxon>Bacillati</taxon>
        <taxon>Actinomycetota</taxon>
        <taxon>Actinomycetes</taxon>
        <taxon>Kineosporiales</taxon>
        <taxon>Kineosporiaceae</taxon>
        <taxon>Kineosporia</taxon>
    </lineage>
</organism>
<name>A0ABS5TS62_9ACTN</name>
<proteinExistence type="predicted"/>
<keyword evidence="2" id="KW-1185">Reference proteome</keyword>
<comment type="caution">
    <text evidence="1">The sequence shown here is derived from an EMBL/GenBank/DDBJ whole genome shotgun (WGS) entry which is preliminary data.</text>
</comment>
<evidence type="ECO:0000313" key="1">
    <source>
        <dbReference type="EMBL" id="MBT0773623.1"/>
    </source>
</evidence>
<dbReference type="RefSeq" id="WP_214160160.1">
    <property type="nucleotide sequence ID" value="NZ_JAHBAY010000018.1"/>
</dbReference>